<dbReference type="Pfam" id="PF14870">
    <property type="entry name" value="PSII_BNR"/>
    <property type="match status" value="1"/>
</dbReference>
<dbReference type="PANTHER" id="PTHR47199:SF2">
    <property type="entry name" value="PHOTOSYSTEM II STABILITY_ASSEMBLY FACTOR HCF136, CHLOROPLASTIC"/>
    <property type="match status" value="1"/>
</dbReference>
<keyword evidence="6" id="KW-1185">Reference proteome</keyword>
<keyword evidence="2" id="KW-0604">Photosystem II</keyword>
<feature type="chain" id="PRO_5045882075" evidence="3">
    <location>
        <begin position="27"/>
        <end position="369"/>
    </location>
</feature>
<protein>
    <submittedName>
        <fullName evidence="5">Photosystem II stability/assembly factor-like uncharacterized protein</fullName>
    </submittedName>
</protein>
<dbReference type="Proteomes" id="UP001265700">
    <property type="component" value="Unassembled WGS sequence"/>
</dbReference>
<feature type="domain" description="Photosynthesis system II assembly factor Ycf48/Hcf136-like" evidence="4">
    <location>
        <begin position="174"/>
        <end position="325"/>
    </location>
</feature>
<dbReference type="RefSeq" id="WP_310320368.1">
    <property type="nucleotide sequence ID" value="NZ_JAVDWU010000009.1"/>
</dbReference>
<evidence type="ECO:0000313" key="6">
    <source>
        <dbReference type="Proteomes" id="UP001265700"/>
    </source>
</evidence>
<evidence type="ECO:0000256" key="3">
    <source>
        <dbReference type="SAM" id="SignalP"/>
    </source>
</evidence>
<organism evidence="5 6">
    <name type="scientific">Hydrogenophaga palleronii</name>
    <dbReference type="NCBI Taxonomy" id="65655"/>
    <lineage>
        <taxon>Bacteria</taxon>
        <taxon>Pseudomonadati</taxon>
        <taxon>Pseudomonadota</taxon>
        <taxon>Betaproteobacteria</taxon>
        <taxon>Burkholderiales</taxon>
        <taxon>Comamonadaceae</taxon>
        <taxon>Hydrogenophaga</taxon>
    </lineage>
</organism>
<accession>A0ABU1WSZ1</accession>
<evidence type="ECO:0000259" key="4">
    <source>
        <dbReference type="Pfam" id="PF14870"/>
    </source>
</evidence>
<dbReference type="Gene3D" id="2.130.10.10">
    <property type="entry name" value="YVTN repeat-like/Quinoprotein amine dehydrogenase"/>
    <property type="match status" value="2"/>
</dbReference>
<dbReference type="InterPro" id="IPR036278">
    <property type="entry name" value="Sialidase_sf"/>
</dbReference>
<proteinExistence type="predicted"/>
<dbReference type="InterPro" id="IPR028203">
    <property type="entry name" value="PSII_CF48-like_dom"/>
</dbReference>
<dbReference type="EMBL" id="JAVDWU010000009">
    <property type="protein sequence ID" value="MDR7152027.1"/>
    <property type="molecule type" value="Genomic_DNA"/>
</dbReference>
<keyword evidence="3" id="KW-0732">Signal</keyword>
<dbReference type="PANTHER" id="PTHR47199">
    <property type="entry name" value="PHOTOSYSTEM II STABILITY/ASSEMBLY FACTOR HCF136, CHLOROPLASTIC"/>
    <property type="match status" value="1"/>
</dbReference>
<comment type="caution">
    <text evidence="5">The sequence shown here is derived from an EMBL/GenBank/DDBJ whole genome shotgun (WGS) entry which is preliminary data.</text>
</comment>
<evidence type="ECO:0000313" key="5">
    <source>
        <dbReference type="EMBL" id="MDR7152027.1"/>
    </source>
</evidence>
<dbReference type="InterPro" id="IPR015943">
    <property type="entry name" value="WD40/YVTN_repeat-like_dom_sf"/>
</dbReference>
<name>A0ABU1WSZ1_9BURK</name>
<keyword evidence="1" id="KW-0602">Photosynthesis</keyword>
<reference evidence="5 6" key="1">
    <citation type="submission" date="2023-07" db="EMBL/GenBank/DDBJ databases">
        <title>Sorghum-associated microbial communities from plants grown in Nebraska, USA.</title>
        <authorList>
            <person name="Schachtman D."/>
        </authorList>
    </citation>
    <scope>NUCLEOTIDE SEQUENCE [LARGE SCALE GENOMIC DNA]</scope>
    <source>
        <strain evidence="5 6">4249</strain>
    </source>
</reference>
<dbReference type="SUPFAM" id="SSF50939">
    <property type="entry name" value="Sialidases"/>
    <property type="match status" value="1"/>
</dbReference>
<gene>
    <name evidence="5" type="ORF">J2W49_004003</name>
</gene>
<evidence type="ECO:0000256" key="2">
    <source>
        <dbReference type="ARBA" id="ARBA00023276"/>
    </source>
</evidence>
<sequence>MKTLQHDRRSAIVALASLVAAGRGLAADAARGEPAGPDRFHALSQPALRVRAPARSVLLAAAPAGQRIVAVGERGLIALSDDGGVTWRQARQVPVSTTLTAVRFTDPENGLAVGHGGVILSTRNGGEDWQLKADGRTLALSAKAAAQARQAAGDPRAPHLLKEAELLVQDGPDKPLLDVIHDGNGRAIVIGAYNLIFESTDGGVSWKSAQDRLDNPRAKHLYALRAHGPTWLLAGEQGLLLRSVDGGRTFSPLRVPYEGSWFALAVTAQGEWVVAGLRGNVFYSADAGQSWKQIEGVPPVSIVSATAAPDGSVLLANQSGELFSTRSGAPALPLGLPPLPPLSQALMMASGEILAVGMGGAIRVGSKKP</sequence>
<feature type="signal peptide" evidence="3">
    <location>
        <begin position="1"/>
        <end position="26"/>
    </location>
</feature>
<evidence type="ECO:0000256" key="1">
    <source>
        <dbReference type="ARBA" id="ARBA00022531"/>
    </source>
</evidence>
<dbReference type="CDD" id="cd15482">
    <property type="entry name" value="Sialidase_non-viral"/>
    <property type="match status" value="1"/>
</dbReference>